<dbReference type="InterPro" id="IPR036322">
    <property type="entry name" value="WD40_repeat_dom_sf"/>
</dbReference>
<dbReference type="GO" id="GO:0000919">
    <property type="term" value="P:cell plate assembly"/>
    <property type="evidence" value="ECO:0007669"/>
    <property type="project" value="TreeGrafter"/>
</dbReference>
<protein>
    <submittedName>
        <fullName evidence="3">Uncharacterized protein</fullName>
    </submittedName>
</protein>
<comment type="caution">
    <text evidence="3">The sequence shown here is derived from an EMBL/GenBank/DDBJ whole genome shotgun (WGS) entry which is preliminary data.</text>
</comment>
<feature type="repeat" description="WD" evidence="1">
    <location>
        <begin position="140"/>
        <end position="174"/>
    </location>
</feature>
<organism evidence="3 4">
    <name type="scientific">Hibiscus syriacus</name>
    <name type="common">Rose of Sharon</name>
    <dbReference type="NCBI Taxonomy" id="106335"/>
    <lineage>
        <taxon>Eukaryota</taxon>
        <taxon>Viridiplantae</taxon>
        <taxon>Streptophyta</taxon>
        <taxon>Embryophyta</taxon>
        <taxon>Tracheophyta</taxon>
        <taxon>Spermatophyta</taxon>
        <taxon>Magnoliopsida</taxon>
        <taxon>eudicotyledons</taxon>
        <taxon>Gunneridae</taxon>
        <taxon>Pentapetalae</taxon>
        <taxon>rosids</taxon>
        <taxon>malvids</taxon>
        <taxon>Malvales</taxon>
        <taxon>Malvaceae</taxon>
        <taxon>Malvoideae</taxon>
        <taxon>Hibiscus</taxon>
    </lineage>
</organism>
<feature type="region of interest" description="Disordered" evidence="2">
    <location>
        <begin position="343"/>
        <end position="371"/>
    </location>
</feature>
<accession>A0A6A2ZLW6</accession>
<dbReference type="PANTHER" id="PTHR45096">
    <property type="entry name" value="PROTEIN NEDD1"/>
    <property type="match status" value="1"/>
</dbReference>
<dbReference type="GO" id="GO:0032467">
    <property type="term" value="P:positive regulation of cytokinesis"/>
    <property type="evidence" value="ECO:0007669"/>
    <property type="project" value="TreeGrafter"/>
</dbReference>
<feature type="compositionally biased region" description="Low complexity" evidence="2">
    <location>
        <begin position="343"/>
        <end position="367"/>
    </location>
</feature>
<evidence type="ECO:0000256" key="2">
    <source>
        <dbReference type="SAM" id="MobiDB-lite"/>
    </source>
</evidence>
<dbReference type="SUPFAM" id="SSF50978">
    <property type="entry name" value="WD40 repeat-like"/>
    <property type="match status" value="1"/>
</dbReference>
<evidence type="ECO:0000313" key="3">
    <source>
        <dbReference type="EMBL" id="KAE8691915.1"/>
    </source>
</evidence>
<keyword evidence="4" id="KW-1185">Reference proteome</keyword>
<dbReference type="PANTHER" id="PTHR45096:SF1">
    <property type="entry name" value="PROTEIN NEDD1"/>
    <property type="match status" value="1"/>
</dbReference>
<dbReference type="GO" id="GO:2000694">
    <property type="term" value="P:regulation of phragmoplast microtubule organization"/>
    <property type="evidence" value="ECO:0007669"/>
    <property type="project" value="TreeGrafter"/>
</dbReference>
<dbReference type="AlphaFoldDB" id="A0A6A2ZLW6"/>
<dbReference type="InterPro" id="IPR015943">
    <property type="entry name" value="WD40/YVTN_repeat-like_dom_sf"/>
</dbReference>
<dbReference type="EMBL" id="VEPZ02001142">
    <property type="protein sequence ID" value="KAE8691915.1"/>
    <property type="molecule type" value="Genomic_DNA"/>
</dbReference>
<feature type="repeat" description="WD" evidence="1">
    <location>
        <begin position="116"/>
        <end position="139"/>
    </location>
</feature>
<evidence type="ECO:0000256" key="1">
    <source>
        <dbReference type="PROSITE-ProRule" id="PRU00221"/>
    </source>
</evidence>
<dbReference type="SMART" id="SM00320">
    <property type="entry name" value="WD40"/>
    <property type="match status" value="3"/>
</dbReference>
<dbReference type="PROSITE" id="PS50082">
    <property type="entry name" value="WD_REPEATS_2"/>
    <property type="match status" value="2"/>
</dbReference>
<dbReference type="Pfam" id="PF00400">
    <property type="entry name" value="WD40"/>
    <property type="match status" value="2"/>
</dbReference>
<dbReference type="GO" id="GO:0010968">
    <property type="term" value="P:regulation of microtubule nucleation"/>
    <property type="evidence" value="ECO:0007669"/>
    <property type="project" value="InterPro"/>
</dbReference>
<reference evidence="3" key="1">
    <citation type="submission" date="2019-09" db="EMBL/GenBank/DDBJ databases">
        <title>Draft genome information of white flower Hibiscus syriacus.</title>
        <authorList>
            <person name="Kim Y.-M."/>
        </authorList>
    </citation>
    <scope>NUCLEOTIDE SEQUENCE [LARGE SCALE GENOMIC DNA]</scope>
    <source>
        <strain evidence="3">YM2019G1</strain>
    </source>
</reference>
<dbReference type="InterPro" id="IPR044621">
    <property type="entry name" value="NEDD1"/>
</dbReference>
<sequence length="442" mass="48136">MGLLDPSLELLATRGGDTVRIFDIKLEPNDSCVLSYSPSPNCFVNSVKWNHTNLVVACAGEDKKISLWRNNGQRMWTVLVSGTDCGETLRARAAELKDPNEKVLSVLDYSRTSRPLLVTAGDDGSIHLWDTTGSRRPSSFVSHEAPFTSLAFRDDGWTLAAGTNNGSVVFYDIRGKLKPFTVFRAYSSSEAVSSLCWQRSKPAIVNERTCTAETALLGDAVEDSVLMPDPLPSVTSTNLSASTAISGSLITSRSGGTLMRLHAPRSKYNLKDDMDVFSPVVDVQPIKPSLDKLWDNHDGAKKEHLLTDKKPSSLLFASSRRFGVADDGARDHPIFDWKPSSMSRRSFTSLGSMSSTSSKSEEASMTTPGSWGGEKISDKFAHLRLLPSRFGMEASGGLTTSFFYSGQSQSSMLSQMSVSSLTSSDISYENLHAKDVTSNHET</sequence>
<dbReference type="GO" id="GO:0140496">
    <property type="term" value="F:gamma-tubulin complex binding"/>
    <property type="evidence" value="ECO:0007669"/>
    <property type="project" value="InterPro"/>
</dbReference>
<proteinExistence type="predicted"/>
<dbReference type="GO" id="GO:0060236">
    <property type="term" value="P:regulation of mitotic spindle organization"/>
    <property type="evidence" value="ECO:0007669"/>
    <property type="project" value="TreeGrafter"/>
</dbReference>
<name>A0A6A2ZLW6_HIBSY</name>
<dbReference type="Gene3D" id="2.130.10.10">
    <property type="entry name" value="YVTN repeat-like/Quinoprotein amine dehydrogenase"/>
    <property type="match status" value="2"/>
</dbReference>
<keyword evidence="1" id="KW-0853">WD repeat</keyword>
<gene>
    <name evidence="3" type="ORF">F3Y22_tig00110864pilonHSYRG00029</name>
</gene>
<dbReference type="InterPro" id="IPR001680">
    <property type="entry name" value="WD40_rpt"/>
</dbReference>
<evidence type="ECO:0000313" key="4">
    <source>
        <dbReference type="Proteomes" id="UP000436088"/>
    </source>
</evidence>
<dbReference type="Proteomes" id="UP000436088">
    <property type="component" value="Unassembled WGS sequence"/>
</dbReference>
<dbReference type="GO" id="GO:0005828">
    <property type="term" value="C:kinetochore microtubule"/>
    <property type="evidence" value="ECO:0007669"/>
    <property type="project" value="TreeGrafter"/>
</dbReference>